<gene>
    <name evidence="1" type="ORF">J3R75_000995</name>
</gene>
<protein>
    <recommendedName>
        <fullName evidence="3">LVIVD repeat protein</fullName>
    </recommendedName>
</protein>
<organism evidence="1 2">
    <name type="scientific">Oligosphaera ethanolica</name>
    <dbReference type="NCBI Taxonomy" id="760260"/>
    <lineage>
        <taxon>Bacteria</taxon>
        <taxon>Pseudomonadati</taxon>
        <taxon>Lentisphaerota</taxon>
        <taxon>Oligosphaeria</taxon>
        <taxon>Oligosphaerales</taxon>
        <taxon>Oligosphaeraceae</taxon>
        <taxon>Oligosphaera</taxon>
    </lineage>
</organism>
<reference evidence="1" key="1">
    <citation type="submission" date="2023-07" db="EMBL/GenBank/DDBJ databases">
        <title>Genomic Encyclopedia of Type Strains, Phase IV (KMG-IV): sequencing the most valuable type-strain genomes for metagenomic binning, comparative biology and taxonomic classification.</title>
        <authorList>
            <person name="Goeker M."/>
        </authorList>
    </citation>
    <scope>NUCLEOTIDE SEQUENCE</scope>
    <source>
        <strain evidence="1">DSM 24202</strain>
    </source>
</reference>
<accession>A0AAE3VE92</accession>
<comment type="caution">
    <text evidence="1">The sequence shown here is derived from an EMBL/GenBank/DDBJ whole genome shotgun (WGS) entry which is preliminary data.</text>
</comment>
<proteinExistence type="predicted"/>
<dbReference type="AlphaFoldDB" id="A0AAE3VE92"/>
<dbReference type="SUPFAM" id="SSF50998">
    <property type="entry name" value="Quinoprotein alcohol dehydrogenase-like"/>
    <property type="match status" value="1"/>
</dbReference>
<sequence>MLPGQAGQGPGELQTFSPCVSGDDRAAWPRVLEPQAVAGASPATAICRSATHLFTCGRDVLSVYDIASEPARPRLLCQLRGINFGRQMLLHRQVLFITARYYGLYIVDVSDPLQPVLVKNYTTLELATGIAVDGDLLYVSLRTYGVQLIDISDPANPRHLSLFRSRESQSCCAFGDRLLAVGDWYYGSVALVDTADPLTPRLLSETLLRGYGDGVAVVGQTCYASTGHHRLGSDPREEWLRPPEDDRGWGHGLEILDISDPRQPVVLSRVQFPRCTTLRDDYWTPYVIGDTVFAADTHNGLFVVDVADKRQPRCVAQLLLPTLPTGDIPGCVSALAFADGLVYIAANEQGLYTVAIPEARYVPTPERHRVVSVSAPRVAPAGFVAADIDKAFRVALSGDGAFVAADDQGIAYIEFTADGGAKVARRFPGPGCYDVAVHGDLLYAAERYNCCRIYRIGAGGALTPVAAITTDFPRIVKCLHVVANGRLLFMSGGHGCLDVYDVSEPTSPRRVHTTAGPLFYSDSLPNRDLNGMMLIDRYWLGASLLDLNQEPPEVRRGFELFLYQLGGAEALKQHFIAVGKQDCEYQLFDPVTLTVSTGRSDGMAVTGIPTFDGDHTVVFADRKSGEVKTFDVSDEAHARFIPERSFAAPLFNPERVVFRHGKMIIPLRDQGLVIEQ</sequence>
<dbReference type="SUPFAM" id="SSF101908">
    <property type="entry name" value="Putative isomerase YbhE"/>
    <property type="match status" value="1"/>
</dbReference>
<evidence type="ECO:0008006" key="3">
    <source>
        <dbReference type="Google" id="ProtNLM"/>
    </source>
</evidence>
<evidence type="ECO:0000313" key="2">
    <source>
        <dbReference type="Proteomes" id="UP001238163"/>
    </source>
</evidence>
<name>A0AAE3VE92_9BACT</name>
<dbReference type="InterPro" id="IPR015943">
    <property type="entry name" value="WD40/YVTN_repeat-like_dom_sf"/>
</dbReference>
<dbReference type="InterPro" id="IPR013211">
    <property type="entry name" value="LVIVD"/>
</dbReference>
<keyword evidence="2" id="KW-1185">Reference proteome</keyword>
<dbReference type="InterPro" id="IPR011047">
    <property type="entry name" value="Quinoprotein_ADH-like_sf"/>
</dbReference>
<dbReference type="EMBL" id="JAUSVL010000001">
    <property type="protein sequence ID" value="MDQ0288888.1"/>
    <property type="molecule type" value="Genomic_DNA"/>
</dbReference>
<dbReference type="Gene3D" id="2.130.10.10">
    <property type="entry name" value="YVTN repeat-like/Quinoprotein amine dehydrogenase"/>
    <property type="match status" value="1"/>
</dbReference>
<evidence type="ECO:0000313" key="1">
    <source>
        <dbReference type="EMBL" id="MDQ0288888.1"/>
    </source>
</evidence>
<dbReference type="Pfam" id="PF08309">
    <property type="entry name" value="LVIVD"/>
    <property type="match status" value="4"/>
</dbReference>
<dbReference type="RefSeq" id="WP_307260222.1">
    <property type="nucleotide sequence ID" value="NZ_JAUSVL010000001.1"/>
</dbReference>
<dbReference type="Proteomes" id="UP001238163">
    <property type="component" value="Unassembled WGS sequence"/>
</dbReference>